<keyword evidence="11" id="KW-1185">Reference proteome</keyword>
<dbReference type="InterPro" id="IPR009010">
    <property type="entry name" value="Asp_de-COase-like_dom_sf"/>
</dbReference>
<evidence type="ECO:0000256" key="2">
    <source>
        <dbReference type="ARBA" id="ARBA00001966"/>
    </source>
</evidence>
<dbReference type="EMBL" id="FPBV01000020">
    <property type="protein sequence ID" value="SFV02034.1"/>
    <property type="molecule type" value="Genomic_DNA"/>
</dbReference>
<evidence type="ECO:0000256" key="5">
    <source>
        <dbReference type="ARBA" id="ARBA00022723"/>
    </source>
</evidence>
<dbReference type="GO" id="GO:0016020">
    <property type="term" value="C:membrane"/>
    <property type="evidence" value="ECO:0007669"/>
    <property type="project" value="TreeGrafter"/>
</dbReference>
<dbReference type="PROSITE" id="PS00932">
    <property type="entry name" value="MOLYBDOPTERIN_PROK_3"/>
    <property type="match status" value="1"/>
</dbReference>
<dbReference type="FunFam" id="2.40.40.20:FF:000005">
    <property type="entry name" value="Periplasmic nitrate reductase"/>
    <property type="match status" value="1"/>
</dbReference>
<comment type="cofactor">
    <cofactor evidence="1">
        <name>Mo-bis(molybdopterin guanine dinucleotide)</name>
        <dbReference type="ChEBI" id="CHEBI:60539"/>
    </cofactor>
</comment>
<dbReference type="GO" id="GO:0051539">
    <property type="term" value="F:4 iron, 4 sulfur cluster binding"/>
    <property type="evidence" value="ECO:0007669"/>
    <property type="project" value="UniProtKB-KW"/>
</dbReference>
<name>A0A1I7KXJ7_9BACL</name>
<evidence type="ECO:0000256" key="3">
    <source>
        <dbReference type="ARBA" id="ARBA00022485"/>
    </source>
</evidence>
<sequence>MTWKPPVEMPPGYDVHVNNGRILEHFHEGNLTYRVRGIERKVPKAYVEVSPELAAERGIQDGALVRLTSPYGSVKLRAVVTDRVQGNEMYLPMNTWHDDDAVNYLTSSYHDDVTHTPAYKEVQVRLEVLRPDGESPLVRGNFRLGHPNPQQGVRVEEKWKRADYQPLVEA</sequence>
<evidence type="ECO:0000259" key="9">
    <source>
        <dbReference type="Pfam" id="PF01568"/>
    </source>
</evidence>
<keyword evidence="4" id="KW-0500">Molybdenum</keyword>
<dbReference type="PANTHER" id="PTHR43105">
    <property type="entry name" value="RESPIRATORY NITRATE REDUCTASE"/>
    <property type="match status" value="1"/>
</dbReference>
<dbReference type="InterPro" id="IPR006655">
    <property type="entry name" value="Mopterin_OxRdtase_prok_CS"/>
</dbReference>
<evidence type="ECO:0000256" key="4">
    <source>
        <dbReference type="ARBA" id="ARBA00022505"/>
    </source>
</evidence>
<evidence type="ECO:0000256" key="8">
    <source>
        <dbReference type="ARBA" id="ARBA00023014"/>
    </source>
</evidence>
<keyword evidence="7" id="KW-0408">Iron</keyword>
<dbReference type="AlphaFoldDB" id="A0A1I7KXJ7"/>
<accession>A0A1I7KXJ7</accession>
<dbReference type="GO" id="GO:0022904">
    <property type="term" value="P:respiratory electron transport chain"/>
    <property type="evidence" value="ECO:0007669"/>
    <property type="project" value="TreeGrafter"/>
</dbReference>
<dbReference type="GO" id="GO:0043546">
    <property type="term" value="F:molybdopterin cofactor binding"/>
    <property type="evidence" value="ECO:0007669"/>
    <property type="project" value="InterPro"/>
</dbReference>
<keyword evidence="3" id="KW-0004">4Fe-4S</keyword>
<proteinExistence type="predicted"/>
<dbReference type="Proteomes" id="UP000183508">
    <property type="component" value="Unassembled WGS sequence"/>
</dbReference>
<protein>
    <submittedName>
        <fullName evidence="10">Formate dehydrogenase major subunit</fullName>
    </submittedName>
</protein>
<keyword evidence="5" id="KW-0479">Metal-binding</keyword>
<keyword evidence="6" id="KW-0560">Oxidoreductase</keyword>
<dbReference type="STRING" id="392015.SAMN05421543_12068"/>
<feature type="domain" description="Molybdopterin dinucleotide-binding" evidence="9">
    <location>
        <begin position="16"/>
        <end position="122"/>
    </location>
</feature>
<comment type="cofactor">
    <cofactor evidence="2">
        <name>[4Fe-4S] cluster</name>
        <dbReference type="ChEBI" id="CHEBI:49883"/>
    </cofactor>
</comment>
<gene>
    <name evidence="10" type="ORF">SAMN05421543_12068</name>
</gene>
<dbReference type="Pfam" id="PF01568">
    <property type="entry name" value="Molydop_binding"/>
    <property type="match status" value="1"/>
</dbReference>
<dbReference type="SUPFAM" id="SSF50692">
    <property type="entry name" value="ADC-like"/>
    <property type="match status" value="1"/>
</dbReference>
<dbReference type="PANTHER" id="PTHR43105:SF14">
    <property type="entry name" value="FORMATE DEHYDROGENASE H"/>
    <property type="match status" value="1"/>
</dbReference>
<organism evidence="10 11">
    <name type="scientific">Alicyclobacillus macrosporangiidus</name>
    <dbReference type="NCBI Taxonomy" id="392015"/>
    <lineage>
        <taxon>Bacteria</taxon>
        <taxon>Bacillati</taxon>
        <taxon>Bacillota</taxon>
        <taxon>Bacilli</taxon>
        <taxon>Bacillales</taxon>
        <taxon>Alicyclobacillaceae</taxon>
        <taxon>Alicyclobacillus</taxon>
    </lineage>
</organism>
<evidence type="ECO:0000256" key="1">
    <source>
        <dbReference type="ARBA" id="ARBA00001942"/>
    </source>
</evidence>
<dbReference type="GO" id="GO:0003954">
    <property type="term" value="F:NADH dehydrogenase activity"/>
    <property type="evidence" value="ECO:0007669"/>
    <property type="project" value="TreeGrafter"/>
</dbReference>
<dbReference type="InterPro" id="IPR006657">
    <property type="entry name" value="MoPterin_dinucl-bd_dom"/>
</dbReference>
<evidence type="ECO:0000313" key="11">
    <source>
        <dbReference type="Proteomes" id="UP000183508"/>
    </source>
</evidence>
<evidence type="ECO:0000256" key="6">
    <source>
        <dbReference type="ARBA" id="ARBA00023002"/>
    </source>
</evidence>
<reference evidence="11" key="1">
    <citation type="submission" date="2016-10" db="EMBL/GenBank/DDBJ databases">
        <authorList>
            <person name="Varghese N."/>
        </authorList>
    </citation>
    <scope>NUCLEOTIDE SEQUENCE [LARGE SCALE GENOMIC DNA]</scope>
    <source>
        <strain evidence="11">DSM 17980</strain>
    </source>
</reference>
<dbReference type="InterPro" id="IPR050123">
    <property type="entry name" value="Prok_molybdopt-oxidoreductase"/>
</dbReference>
<dbReference type="Gene3D" id="2.40.40.20">
    <property type="match status" value="1"/>
</dbReference>
<dbReference type="GO" id="GO:0046872">
    <property type="term" value="F:metal ion binding"/>
    <property type="evidence" value="ECO:0007669"/>
    <property type="project" value="UniProtKB-KW"/>
</dbReference>
<evidence type="ECO:0000256" key="7">
    <source>
        <dbReference type="ARBA" id="ARBA00023004"/>
    </source>
</evidence>
<keyword evidence="8" id="KW-0411">Iron-sulfur</keyword>
<evidence type="ECO:0000313" key="10">
    <source>
        <dbReference type="EMBL" id="SFV02034.1"/>
    </source>
</evidence>